<dbReference type="PANTHER" id="PTHR34061:SF11">
    <property type="entry name" value="PROTEIN, PUTATIVE-RELATED"/>
    <property type="match status" value="1"/>
</dbReference>
<accession>A0AAN9MEZ2</accession>
<comment type="caution">
    <text evidence="1">The sequence shown here is derived from an EMBL/GenBank/DDBJ whole genome shotgun (WGS) entry which is preliminary data.</text>
</comment>
<proteinExistence type="predicted"/>
<keyword evidence="2" id="KW-1185">Reference proteome</keyword>
<name>A0AAN9MEZ2_PHACN</name>
<reference evidence="1 2" key="1">
    <citation type="submission" date="2024-01" db="EMBL/GenBank/DDBJ databases">
        <title>The genomes of 5 underutilized Papilionoideae crops provide insights into root nodulation and disease resistanc.</title>
        <authorList>
            <person name="Jiang F."/>
        </authorList>
    </citation>
    <scope>NUCLEOTIDE SEQUENCE [LARGE SCALE GENOMIC DNA]</scope>
    <source>
        <strain evidence="1">JINMINGXINNONG_FW02</strain>
        <tissue evidence="1">Leaves</tissue>
    </source>
</reference>
<dbReference type="Proteomes" id="UP001374584">
    <property type="component" value="Unassembled WGS sequence"/>
</dbReference>
<evidence type="ECO:0000313" key="1">
    <source>
        <dbReference type="EMBL" id="KAK7353384.1"/>
    </source>
</evidence>
<gene>
    <name evidence="1" type="ORF">VNO80_18830</name>
</gene>
<protein>
    <submittedName>
        <fullName evidence="1">Uncharacterized protein</fullName>
    </submittedName>
</protein>
<dbReference type="EMBL" id="JAYMYR010000007">
    <property type="protein sequence ID" value="KAK7353384.1"/>
    <property type="molecule type" value="Genomic_DNA"/>
</dbReference>
<dbReference type="PANTHER" id="PTHR34061">
    <property type="entry name" value="PROTEIN, PUTATIVE-RELATED"/>
    <property type="match status" value="1"/>
</dbReference>
<sequence length="66" mass="7160">MEGEEEGACWDTVARWFGANLATAFFSSLERCSCIYLSTDDHDDALLTLPSLSSSTSFTSSNDVVT</sequence>
<evidence type="ECO:0000313" key="2">
    <source>
        <dbReference type="Proteomes" id="UP001374584"/>
    </source>
</evidence>
<dbReference type="AlphaFoldDB" id="A0AAN9MEZ2"/>
<organism evidence="1 2">
    <name type="scientific">Phaseolus coccineus</name>
    <name type="common">Scarlet runner bean</name>
    <name type="synonym">Phaseolus multiflorus</name>
    <dbReference type="NCBI Taxonomy" id="3886"/>
    <lineage>
        <taxon>Eukaryota</taxon>
        <taxon>Viridiplantae</taxon>
        <taxon>Streptophyta</taxon>
        <taxon>Embryophyta</taxon>
        <taxon>Tracheophyta</taxon>
        <taxon>Spermatophyta</taxon>
        <taxon>Magnoliopsida</taxon>
        <taxon>eudicotyledons</taxon>
        <taxon>Gunneridae</taxon>
        <taxon>Pentapetalae</taxon>
        <taxon>rosids</taxon>
        <taxon>fabids</taxon>
        <taxon>Fabales</taxon>
        <taxon>Fabaceae</taxon>
        <taxon>Papilionoideae</taxon>
        <taxon>50 kb inversion clade</taxon>
        <taxon>NPAAA clade</taxon>
        <taxon>indigoferoid/millettioid clade</taxon>
        <taxon>Phaseoleae</taxon>
        <taxon>Phaseolus</taxon>
    </lineage>
</organism>